<dbReference type="PROSITE" id="PS51375">
    <property type="entry name" value="PPR"/>
    <property type="match status" value="6"/>
</dbReference>
<dbReference type="Pfam" id="PF20431">
    <property type="entry name" value="E_motif"/>
    <property type="match status" value="1"/>
</dbReference>
<sequence length="914" mass="101457">MVRGYRGFVLHRKLLSKSLTSRVAPRGSNLSSQSNGSIRSHLAHHTFDEMPQTAVQAFSTLNRLKSNHVESDIVASIHCLSLKTNVLVDLAARTALLTAYARDQDLDSALALFSETATRDVIFWNAIINAFVLNCHFRSSILLFQEMVKMFGEFDSTTLLIVLSALSRTHNLKYGTVLHGTIIKRNFSSDGNLCNALIDMYAKCDNISFSELIFEEMKIKDTTSWNSMVSGCTFNGFPERSLGYFHEMRRSNVRLDAVSLSSAMTACSLVEEFWGYGESVHALVIKTGYETSSSTSLSNCLISFYSRCGNVDAAEVVFRNLVKKNVVSWNAMISGLLDNGNYMEALNHFRAMQSKLIVQPDDATLITTIPACAELNLLCQGKSIHAVAIQRGIQPSNCSVENALLDMYFECGDLKSANHLFRNMPHKDIISWNTMVYGFSQNNLKEAARALFCELLSSGLRCSIVTLLSILPSCNCPEDISFGRALHACLIRYGFSDSVSAINALMLMYTNCGDLNASTFLLDSISSISDIVSWNTMIVSCVQNGYYKDALKLFALMRSLLNLKPDSITLVSTLSACGNLELLLYGQSLHGLTLKGLMDFEIRVKNALLTMYFRCNDSKSAEVLFELDAARNLCSWNCMISGYAQNKEGNKSVELFQNMEGLLPNEFSIVGILCACTQLGDIRHGKEAHGFVFRFYLQNNTFILSALVDMYSKCGRLDIATRVFENSKEKSIASWNSMISAYGIHGQGRKSIELFSRMCISDVQATKSTFISLLSACSHCGLVDEGLEYFNVMSKKFGIQPNVEHLVYMIDMLGRAGRLGEAYDFIMNLPTKAEPGLWGALLSACRDHGDLSVGKTVAEHLFCLEPDNTGYYVTLSNLFAHREMWNEAVKTRSMILDRGLLKSPGHSVVDVFSS</sequence>
<gene>
    <name evidence="3" type="ORF">Cni_G07775</name>
</gene>
<dbReference type="AlphaFoldDB" id="A0AAQ3JZB5"/>
<feature type="repeat" description="PPR" evidence="2">
    <location>
        <begin position="731"/>
        <end position="765"/>
    </location>
</feature>
<dbReference type="FunFam" id="1.25.40.10:FF:000351">
    <property type="entry name" value="Pentatricopeptide repeat-containing protein"/>
    <property type="match status" value="1"/>
</dbReference>
<dbReference type="FunFam" id="1.25.40.10:FF:000073">
    <property type="entry name" value="Pentatricopeptide repeat-containing protein chloroplastic"/>
    <property type="match status" value="1"/>
</dbReference>
<feature type="repeat" description="PPR" evidence="2">
    <location>
        <begin position="428"/>
        <end position="462"/>
    </location>
</feature>
<dbReference type="FunFam" id="1.25.40.10:FF:000353">
    <property type="entry name" value="Pentatricopeptide repeat-containing protein At4g39530"/>
    <property type="match status" value="1"/>
</dbReference>
<accession>A0AAQ3JZB5</accession>
<evidence type="ECO:0000256" key="1">
    <source>
        <dbReference type="ARBA" id="ARBA00022737"/>
    </source>
</evidence>
<reference evidence="3 4" key="1">
    <citation type="submission" date="2023-10" db="EMBL/GenBank/DDBJ databases">
        <title>Chromosome-scale genome assembly provides insights into flower coloration mechanisms of Canna indica.</title>
        <authorList>
            <person name="Li C."/>
        </authorList>
    </citation>
    <scope>NUCLEOTIDE SEQUENCE [LARGE SCALE GENOMIC DNA]</scope>
    <source>
        <tissue evidence="3">Flower</tissue>
    </source>
</reference>
<dbReference type="Proteomes" id="UP001327560">
    <property type="component" value="Chromosome 2"/>
</dbReference>
<dbReference type="PANTHER" id="PTHR24015">
    <property type="entry name" value="OS07G0578800 PROTEIN-RELATED"/>
    <property type="match status" value="1"/>
</dbReference>
<evidence type="ECO:0000256" key="2">
    <source>
        <dbReference type="PROSITE-ProRule" id="PRU00708"/>
    </source>
</evidence>
<dbReference type="PANTHER" id="PTHR24015:SF1991">
    <property type="entry name" value="OS01G0938000 PROTEIN"/>
    <property type="match status" value="1"/>
</dbReference>
<feature type="repeat" description="PPR" evidence="2">
    <location>
        <begin position="325"/>
        <end position="359"/>
    </location>
</feature>
<dbReference type="GO" id="GO:0003723">
    <property type="term" value="F:RNA binding"/>
    <property type="evidence" value="ECO:0007669"/>
    <property type="project" value="InterPro"/>
</dbReference>
<dbReference type="GO" id="GO:0009451">
    <property type="term" value="P:RNA modification"/>
    <property type="evidence" value="ECO:0007669"/>
    <property type="project" value="InterPro"/>
</dbReference>
<evidence type="ECO:0000313" key="3">
    <source>
        <dbReference type="EMBL" id="WOK99063.1"/>
    </source>
</evidence>
<feature type="repeat" description="PPR" evidence="2">
    <location>
        <begin position="221"/>
        <end position="255"/>
    </location>
</feature>
<feature type="repeat" description="PPR" evidence="2">
    <location>
        <begin position="766"/>
        <end position="801"/>
    </location>
</feature>
<keyword evidence="1" id="KW-0677">Repeat</keyword>
<evidence type="ECO:0008006" key="5">
    <source>
        <dbReference type="Google" id="ProtNLM"/>
    </source>
</evidence>
<feature type="repeat" description="PPR" evidence="2">
    <location>
        <begin position="530"/>
        <end position="560"/>
    </location>
</feature>
<dbReference type="FunFam" id="1.25.40.10:FF:000640">
    <property type="entry name" value="Tetratricopeptide repeat (TPR)-like superfamily protein"/>
    <property type="match status" value="1"/>
</dbReference>
<dbReference type="InterPro" id="IPR002885">
    <property type="entry name" value="PPR_rpt"/>
</dbReference>
<evidence type="ECO:0000313" key="4">
    <source>
        <dbReference type="Proteomes" id="UP001327560"/>
    </source>
</evidence>
<dbReference type="Pfam" id="PF13041">
    <property type="entry name" value="PPR_2"/>
    <property type="match status" value="2"/>
</dbReference>
<dbReference type="NCBIfam" id="TIGR00756">
    <property type="entry name" value="PPR"/>
    <property type="match status" value="6"/>
</dbReference>
<dbReference type="FunFam" id="1.25.40.10:FF:000975">
    <property type="entry name" value="Pentatricopeptide repeat-containing protein"/>
    <property type="match status" value="1"/>
</dbReference>
<proteinExistence type="predicted"/>
<name>A0AAQ3JZB5_9LILI</name>
<dbReference type="EMBL" id="CP136891">
    <property type="protein sequence ID" value="WOK99063.1"/>
    <property type="molecule type" value="Genomic_DNA"/>
</dbReference>
<keyword evidence="4" id="KW-1185">Reference proteome</keyword>
<dbReference type="Gene3D" id="1.25.40.10">
    <property type="entry name" value="Tetratricopeptide repeat domain"/>
    <property type="match status" value="6"/>
</dbReference>
<protein>
    <recommendedName>
        <fullName evidence="5">Pentatricopeptide repeat-containing protein</fullName>
    </recommendedName>
</protein>
<organism evidence="3 4">
    <name type="scientific">Canna indica</name>
    <name type="common">Indian-shot</name>
    <dbReference type="NCBI Taxonomy" id="4628"/>
    <lineage>
        <taxon>Eukaryota</taxon>
        <taxon>Viridiplantae</taxon>
        <taxon>Streptophyta</taxon>
        <taxon>Embryophyta</taxon>
        <taxon>Tracheophyta</taxon>
        <taxon>Spermatophyta</taxon>
        <taxon>Magnoliopsida</taxon>
        <taxon>Liliopsida</taxon>
        <taxon>Zingiberales</taxon>
        <taxon>Cannaceae</taxon>
        <taxon>Canna</taxon>
    </lineage>
</organism>
<dbReference type="InterPro" id="IPR011990">
    <property type="entry name" value="TPR-like_helical_dom_sf"/>
</dbReference>
<dbReference type="Pfam" id="PF01535">
    <property type="entry name" value="PPR"/>
    <property type="match status" value="9"/>
</dbReference>
<dbReference type="InterPro" id="IPR046848">
    <property type="entry name" value="E_motif"/>
</dbReference>
<dbReference type="InterPro" id="IPR046960">
    <property type="entry name" value="PPR_At4g14850-like_plant"/>
</dbReference>